<sequence>MHNIHYSTNIYFPESISDF</sequence>
<accession>A0A2P2MXG5</accession>
<protein>
    <submittedName>
        <fullName evidence="1">Uncharacterized protein</fullName>
    </submittedName>
</protein>
<reference evidence="1" key="1">
    <citation type="submission" date="2018-02" db="EMBL/GenBank/DDBJ databases">
        <title>Rhizophora mucronata_Transcriptome.</title>
        <authorList>
            <person name="Meera S.P."/>
            <person name="Sreeshan A."/>
            <person name="Augustine A."/>
        </authorList>
    </citation>
    <scope>NUCLEOTIDE SEQUENCE</scope>
    <source>
        <tissue evidence="1">Leaf</tissue>
    </source>
</reference>
<dbReference type="EMBL" id="GGEC01054414">
    <property type="protein sequence ID" value="MBX34898.1"/>
    <property type="molecule type" value="Transcribed_RNA"/>
</dbReference>
<dbReference type="AlphaFoldDB" id="A0A2P2MXG5"/>
<proteinExistence type="predicted"/>
<organism evidence="1">
    <name type="scientific">Rhizophora mucronata</name>
    <name type="common">Asiatic mangrove</name>
    <dbReference type="NCBI Taxonomy" id="61149"/>
    <lineage>
        <taxon>Eukaryota</taxon>
        <taxon>Viridiplantae</taxon>
        <taxon>Streptophyta</taxon>
        <taxon>Embryophyta</taxon>
        <taxon>Tracheophyta</taxon>
        <taxon>Spermatophyta</taxon>
        <taxon>Magnoliopsida</taxon>
        <taxon>eudicotyledons</taxon>
        <taxon>Gunneridae</taxon>
        <taxon>Pentapetalae</taxon>
        <taxon>rosids</taxon>
        <taxon>fabids</taxon>
        <taxon>Malpighiales</taxon>
        <taxon>Rhizophoraceae</taxon>
        <taxon>Rhizophora</taxon>
    </lineage>
</organism>
<evidence type="ECO:0000313" key="1">
    <source>
        <dbReference type="EMBL" id="MBX34898.1"/>
    </source>
</evidence>
<name>A0A2P2MXG5_RHIMU</name>